<dbReference type="EMBL" id="CP039375">
    <property type="protein sequence ID" value="QCD66516.1"/>
    <property type="molecule type" value="Genomic_DNA"/>
</dbReference>
<name>A0A4D6KNL5_9EURY</name>
<dbReference type="Gene3D" id="2.60.120.10">
    <property type="entry name" value="Jelly Rolls"/>
    <property type="match status" value="1"/>
</dbReference>
<dbReference type="PANTHER" id="PTHR37694">
    <property type="entry name" value="SLR8022 PROTEIN"/>
    <property type="match status" value="1"/>
</dbReference>
<dbReference type="AlphaFoldDB" id="A0A4D6KNL5"/>
<dbReference type="OMA" id="VVCGYFE"/>
<sequence>MLANTFGQTQTAVPADAPIVTATSIDAERRYDDAQFSAQTIHETERQKVVLGYFEPGQFIPVHAPDSDVAITVVSGSGVIRDGETDHAVEPGSVAVVPAGTERGVKADDGERLEATLVTAPPPTDAEHEPVRRGLQTGQFDPD</sequence>
<proteinExistence type="predicted"/>
<dbReference type="PANTHER" id="PTHR37694:SF1">
    <property type="entry name" value="SLR8022 PROTEIN"/>
    <property type="match status" value="1"/>
</dbReference>
<protein>
    <submittedName>
        <fullName evidence="3">Cupin domain-containing protein</fullName>
    </submittedName>
</protein>
<accession>A0A4D6KNL5</accession>
<gene>
    <name evidence="3" type="ORF">E5139_12975</name>
</gene>
<feature type="region of interest" description="Disordered" evidence="1">
    <location>
        <begin position="100"/>
        <end position="143"/>
    </location>
</feature>
<dbReference type="SUPFAM" id="SSF51182">
    <property type="entry name" value="RmlC-like cupins"/>
    <property type="match status" value="1"/>
</dbReference>
<evidence type="ECO:0000256" key="1">
    <source>
        <dbReference type="SAM" id="MobiDB-lite"/>
    </source>
</evidence>
<reference evidence="3 4" key="2">
    <citation type="submission" date="2019-04" db="EMBL/GenBank/DDBJ databases">
        <authorList>
            <person name="Yang S."/>
            <person name="Wei W."/>
        </authorList>
    </citation>
    <scope>NUCLEOTIDE SEQUENCE [LARGE SCALE GENOMIC DNA]</scope>
    <source>
        <strain evidence="4">ZP60</strain>
    </source>
</reference>
<evidence type="ECO:0000313" key="4">
    <source>
        <dbReference type="Proteomes" id="UP000297053"/>
    </source>
</evidence>
<dbReference type="InterPro" id="IPR014710">
    <property type="entry name" value="RmlC-like_jellyroll"/>
</dbReference>
<dbReference type="Pfam" id="PF07883">
    <property type="entry name" value="Cupin_2"/>
    <property type="match status" value="1"/>
</dbReference>
<organism evidence="3 4">
    <name type="scientific">Halomicrobium mukohataei</name>
    <dbReference type="NCBI Taxonomy" id="57705"/>
    <lineage>
        <taxon>Archaea</taxon>
        <taxon>Methanobacteriati</taxon>
        <taxon>Methanobacteriota</taxon>
        <taxon>Stenosarchaea group</taxon>
        <taxon>Halobacteria</taxon>
        <taxon>Halobacteriales</taxon>
        <taxon>Haloarculaceae</taxon>
        <taxon>Halomicrobium</taxon>
    </lineage>
</organism>
<dbReference type="InterPro" id="IPR011051">
    <property type="entry name" value="RmlC_Cupin_sf"/>
</dbReference>
<evidence type="ECO:0000259" key="2">
    <source>
        <dbReference type="Pfam" id="PF07883"/>
    </source>
</evidence>
<evidence type="ECO:0000313" key="3">
    <source>
        <dbReference type="EMBL" id="QCD66516.1"/>
    </source>
</evidence>
<dbReference type="InterPro" id="IPR013096">
    <property type="entry name" value="Cupin_2"/>
</dbReference>
<dbReference type="KEGG" id="halz:E5139_12975"/>
<dbReference type="Proteomes" id="UP000297053">
    <property type="component" value="Chromosome"/>
</dbReference>
<feature type="domain" description="Cupin type-2" evidence="2">
    <location>
        <begin position="54"/>
        <end position="117"/>
    </location>
</feature>
<reference evidence="3 4" key="1">
    <citation type="submission" date="2019-04" db="EMBL/GenBank/DDBJ databases">
        <title>Complete genome sequence of Arthrobacter sp. ZXY-2 associated with effective atrazine degradation and salt adaptation.</title>
        <authorList>
            <person name="Zhao X."/>
        </authorList>
    </citation>
    <scope>NUCLEOTIDE SEQUENCE [LARGE SCALE GENOMIC DNA]</scope>
    <source>
        <strain evidence="4">ZP60</strain>
    </source>
</reference>
<feature type="compositionally biased region" description="Basic and acidic residues" evidence="1">
    <location>
        <begin position="103"/>
        <end position="114"/>
    </location>
</feature>